<feature type="domain" description="Peptidase C39-like" evidence="1">
    <location>
        <begin position="24"/>
        <end position="90"/>
    </location>
</feature>
<evidence type="ECO:0000259" key="1">
    <source>
        <dbReference type="Pfam" id="PF13529"/>
    </source>
</evidence>
<comment type="caution">
    <text evidence="2">The sequence shown here is derived from an EMBL/GenBank/DDBJ whole genome shotgun (WGS) entry which is preliminary data.</text>
</comment>
<name>A0A7Z0M556_9STRE</name>
<dbReference type="Proteomes" id="UP000589521">
    <property type="component" value="Unassembled WGS sequence"/>
</dbReference>
<dbReference type="AlphaFoldDB" id="A0A7Z0M556"/>
<gene>
    <name evidence="2" type="ORF">HZY94_01685</name>
</gene>
<dbReference type="InterPro" id="IPR038765">
    <property type="entry name" value="Papain-like_cys_pep_sf"/>
</dbReference>
<sequence>MRVVMPQTLPKSTASGIAAVSGYEPWSKRTLDSIKDSLADDIPIFIRLHSAADYPCETVEDTKRLDMESHAVLIVGYDDESEEFLAIDPWNEGWRGEFGGVIQLPYSILHKVCVNCSADKCTRMSEMYTDVTITSNDKQNLVNLNIGFYTPRGYIMDKEDTQFTSFEVTLKSERNSFEVTRKVLGTWEIGEYAKLCFPIPINKSGIDTLSFDVKATIEGLRPYKYTDTFNYFFIEDVEYLAVESSISKSASSRNII</sequence>
<organism evidence="2 3">
    <name type="scientific">Streptococcus danieliae</name>
    <dbReference type="NCBI Taxonomy" id="747656"/>
    <lineage>
        <taxon>Bacteria</taxon>
        <taxon>Bacillati</taxon>
        <taxon>Bacillota</taxon>
        <taxon>Bacilli</taxon>
        <taxon>Lactobacillales</taxon>
        <taxon>Streptococcaceae</taxon>
        <taxon>Streptococcus</taxon>
    </lineage>
</organism>
<dbReference type="EMBL" id="JACBXX010000060">
    <property type="protein sequence ID" value="NYS95921.1"/>
    <property type="molecule type" value="Genomic_DNA"/>
</dbReference>
<dbReference type="InterPro" id="IPR039564">
    <property type="entry name" value="Peptidase_C39-like"/>
</dbReference>
<accession>A0A7Z0M556</accession>
<dbReference type="SUPFAM" id="SSF54001">
    <property type="entry name" value="Cysteine proteinases"/>
    <property type="match status" value="1"/>
</dbReference>
<dbReference type="Pfam" id="PF13529">
    <property type="entry name" value="Peptidase_C39_2"/>
    <property type="match status" value="1"/>
</dbReference>
<evidence type="ECO:0000313" key="3">
    <source>
        <dbReference type="Proteomes" id="UP000589521"/>
    </source>
</evidence>
<evidence type="ECO:0000313" key="2">
    <source>
        <dbReference type="EMBL" id="NYS95921.1"/>
    </source>
</evidence>
<protein>
    <submittedName>
        <fullName evidence="2">C39 family peptidase</fullName>
    </submittedName>
</protein>
<dbReference type="RefSeq" id="WP_179924758.1">
    <property type="nucleotide sequence ID" value="NZ_JACBXX010000060.1"/>
</dbReference>
<proteinExistence type="predicted"/>
<reference evidence="2 3" key="1">
    <citation type="submission" date="2020-07" db="EMBL/GenBank/DDBJ databases">
        <title>MOT database genomes.</title>
        <authorList>
            <person name="Joseph S."/>
            <person name="Aduse-Opoku J."/>
            <person name="Hashim A."/>
            <person name="Wade W."/>
            <person name="Curtis M."/>
        </authorList>
    </citation>
    <scope>NUCLEOTIDE SEQUENCE [LARGE SCALE GENOMIC DNA]</scope>
    <source>
        <strain evidence="2 3">STR</strain>
    </source>
</reference>
<dbReference type="Gene3D" id="3.90.70.10">
    <property type="entry name" value="Cysteine proteinases"/>
    <property type="match status" value="1"/>
</dbReference>